<dbReference type="OrthoDB" id="2085234at2"/>
<comment type="similarity">
    <text evidence="1">Belongs to the MecA family.</text>
</comment>
<keyword evidence="3" id="KW-1185">Reference proteome</keyword>
<dbReference type="Pfam" id="PF05389">
    <property type="entry name" value="MecA"/>
    <property type="match status" value="1"/>
</dbReference>
<dbReference type="Proteomes" id="UP000294746">
    <property type="component" value="Unassembled WGS sequence"/>
</dbReference>
<dbReference type="PIRSF" id="PIRSF029008">
    <property type="entry name" value="MecA"/>
    <property type="match status" value="1"/>
</dbReference>
<dbReference type="AlphaFoldDB" id="A0A4R2S120"/>
<dbReference type="Gene3D" id="3.30.70.1950">
    <property type="match status" value="1"/>
</dbReference>
<sequence>MRVERLGGDKVRFFLTLDDLMDRGIKKEDMWRDIPKVHELFNDMMEHAYQELGFEIAGPVAVEVFAMPAQGMVVVVTRGRTPQASDDDFDTDDMYELEVTMEETDRVIFRFSDLEYLIQAAIRMKSIIPQGGRVYTYQDVYYLVLDEGLEAPNLDTLVAMLSEYGEASTVTDAVLTEYGKVIWGNNAIREINKCFGTSD</sequence>
<accession>A0A4R2S120</accession>
<comment type="caution">
    <text evidence="2">The sequence shown here is derived from an EMBL/GenBank/DDBJ whole genome shotgun (WGS) entry which is preliminary data.</text>
</comment>
<evidence type="ECO:0000256" key="1">
    <source>
        <dbReference type="ARBA" id="ARBA00005397"/>
    </source>
</evidence>
<protein>
    <submittedName>
        <fullName evidence="2">Adapter protein MecA 1/2</fullName>
    </submittedName>
</protein>
<dbReference type="NCBIfam" id="NF002781">
    <property type="entry name" value="PRK02899.1"/>
    <property type="match status" value="1"/>
</dbReference>
<proteinExistence type="inferred from homology"/>
<dbReference type="PANTHER" id="PTHR39161:SF2">
    <property type="entry name" value="ADAPTER PROTEIN MECA 2"/>
    <property type="match status" value="1"/>
</dbReference>
<organism evidence="2 3">
    <name type="scientific">Baia soyae</name>
    <dbReference type="NCBI Taxonomy" id="1544746"/>
    <lineage>
        <taxon>Bacteria</taxon>
        <taxon>Bacillati</taxon>
        <taxon>Bacillota</taxon>
        <taxon>Bacilli</taxon>
        <taxon>Bacillales</taxon>
        <taxon>Thermoactinomycetaceae</taxon>
        <taxon>Baia</taxon>
    </lineage>
</organism>
<dbReference type="InterPro" id="IPR038471">
    <property type="entry name" value="MecA_C_sf"/>
</dbReference>
<dbReference type="InterPro" id="IPR008681">
    <property type="entry name" value="Neg-reg_MecA"/>
</dbReference>
<gene>
    <name evidence="2" type="ORF">EDD57_10552</name>
</gene>
<reference evidence="2 3" key="1">
    <citation type="submission" date="2019-03" db="EMBL/GenBank/DDBJ databases">
        <title>Genomic Encyclopedia of Type Strains, Phase IV (KMG-IV): sequencing the most valuable type-strain genomes for metagenomic binning, comparative biology and taxonomic classification.</title>
        <authorList>
            <person name="Goeker M."/>
        </authorList>
    </citation>
    <scope>NUCLEOTIDE SEQUENCE [LARGE SCALE GENOMIC DNA]</scope>
    <source>
        <strain evidence="2 3">DSM 46831</strain>
    </source>
</reference>
<dbReference type="EMBL" id="SLXV01000005">
    <property type="protein sequence ID" value="TCP69869.1"/>
    <property type="molecule type" value="Genomic_DNA"/>
</dbReference>
<evidence type="ECO:0000313" key="3">
    <source>
        <dbReference type="Proteomes" id="UP000294746"/>
    </source>
</evidence>
<evidence type="ECO:0000313" key="2">
    <source>
        <dbReference type="EMBL" id="TCP69869.1"/>
    </source>
</evidence>
<dbReference type="RefSeq" id="WP_131847967.1">
    <property type="nucleotide sequence ID" value="NZ_SLXV01000005.1"/>
</dbReference>
<name>A0A4R2S120_9BACL</name>
<dbReference type="PANTHER" id="PTHR39161">
    <property type="entry name" value="ADAPTER PROTEIN MECA"/>
    <property type="match status" value="1"/>
</dbReference>